<evidence type="ECO:0000313" key="2">
    <source>
        <dbReference type="Proteomes" id="UP000679848"/>
    </source>
</evidence>
<dbReference type="EMBL" id="AP023421">
    <property type="protein sequence ID" value="BCK85957.1"/>
    <property type="molecule type" value="Genomic_DNA"/>
</dbReference>
<geneLocation type="plasmid" evidence="1 2">
    <name>pMM59_01</name>
</geneLocation>
<proteinExistence type="predicted"/>
<evidence type="ECO:0008006" key="3">
    <source>
        <dbReference type="Google" id="ProtNLM"/>
    </source>
</evidence>
<sequence>MRRWVCVPMITLCLLLTACGRTGEDEAASLREHYHDMAGCSMEALVTCDQEGLEWEARLKCEYVPGGEITVEVLEPETIAGVRAVLNDTDWSLEFEDASLNVGFLSEEAVSPATCLPRLMSALRDGWLLEENEETWNEVPCMRLCVDQSGTQSGKIISTIWLRQDDGKPLRGEIAVDGEIILTAEFTSFSFYDTLEES</sequence>
<accession>A0A830QX60</accession>
<dbReference type="Proteomes" id="UP000679848">
    <property type="component" value="Plasmid pMM59_01"/>
</dbReference>
<dbReference type="PROSITE" id="PS51257">
    <property type="entry name" value="PROKAR_LIPOPROTEIN"/>
    <property type="match status" value="1"/>
</dbReference>
<dbReference type="AlphaFoldDB" id="A0A830QX60"/>
<organism evidence="1 2">
    <name type="scientific">Pusillibacter faecalis</name>
    <dbReference type="NCBI Taxonomy" id="2714358"/>
    <lineage>
        <taxon>Bacteria</taxon>
        <taxon>Bacillati</taxon>
        <taxon>Bacillota</taxon>
        <taxon>Clostridia</taxon>
        <taxon>Eubacteriales</taxon>
        <taxon>Oscillospiraceae</taxon>
        <taxon>Pusillibacter</taxon>
    </lineage>
</organism>
<name>A0A830QX60_9FIRM</name>
<gene>
    <name evidence="1" type="ORF">MM59RIKEN_32760</name>
</gene>
<protein>
    <recommendedName>
        <fullName evidence="3">Lipoprotein</fullName>
    </recommendedName>
</protein>
<keyword evidence="2" id="KW-1185">Reference proteome</keyword>
<keyword evidence="1" id="KW-0614">Plasmid</keyword>
<reference evidence="1" key="1">
    <citation type="submission" date="2020-09" db="EMBL/GenBank/DDBJ databases">
        <title>New species isolated from human feces.</title>
        <authorList>
            <person name="Kitahara M."/>
            <person name="Shigeno Y."/>
            <person name="Shime M."/>
            <person name="Matsumoto Y."/>
            <person name="Nakamura S."/>
            <person name="Motooka D."/>
            <person name="Fukuoka S."/>
            <person name="Nishikawa H."/>
            <person name="Benno Y."/>
        </authorList>
    </citation>
    <scope>NUCLEOTIDE SEQUENCE</scope>
    <source>
        <strain evidence="1">MM59</strain>
        <plasmid evidence="1">pMM59_01</plasmid>
    </source>
</reference>
<evidence type="ECO:0000313" key="1">
    <source>
        <dbReference type="EMBL" id="BCK85957.1"/>
    </source>
</evidence>
<dbReference type="RefSeq" id="WP_187031950.1">
    <property type="nucleotide sequence ID" value="NZ_AP023421.1"/>
</dbReference>
<dbReference type="KEGG" id="pfaa:MM59RIKEN_32760"/>